<dbReference type="Gene3D" id="1.20.90.10">
    <property type="entry name" value="Phospholipase A2 domain"/>
    <property type="match status" value="1"/>
</dbReference>
<dbReference type="GO" id="GO:0050482">
    <property type="term" value="P:arachidonate secretion"/>
    <property type="evidence" value="ECO:0007669"/>
    <property type="project" value="InterPro"/>
</dbReference>
<reference evidence="3 4" key="1">
    <citation type="submission" date="2020-04" db="EMBL/GenBank/DDBJ databases">
        <authorList>
            <person name="Hitch T.C.A."/>
            <person name="Wylensek D."/>
            <person name="Clavel T."/>
        </authorList>
    </citation>
    <scope>NUCLEOTIDE SEQUENCE [LARGE SCALE GENOMIC DNA]</scope>
    <source>
        <strain evidence="3 4">WCA-380-WT-3C</strain>
    </source>
</reference>
<feature type="chain" id="PRO_5031324863" evidence="1">
    <location>
        <begin position="31"/>
        <end position="197"/>
    </location>
</feature>
<dbReference type="SUPFAM" id="SSF48619">
    <property type="entry name" value="Phospholipase A2, PLA2"/>
    <property type="match status" value="1"/>
</dbReference>
<proteinExistence type="predicted"/>
<dbReference type="Proteomes" id="UP000588071">
    <property type="component" value="Unassembled WGS sequence"/>
</dbReference>
<evidence type="ECO:0000259" key="2">
    <source>
        <dbReference type="Pfam" id="PF00068"/>
    </source>
</evidence>
<feature type="domain" description="Phospholipase A2-like central" evidence="2">
    <location>
        <begin position="116"/>
        <end position="165"/>
    </location>
</feature>
<organism evidence="3 4">
    <name type="scientific">Enterococcus cecorum</name>
    <dbReference type="NCBI Taxonomy" id="44008"/>
    <lineage>
        <taxon>Bacteria</taxon>
        <taxon>Bacillati</taxon>
        <taxon>Bacillota</taxon>
        <taxon>Bacilli</taxon>
        <taxon>Lactobacillales</taxon>
        <taxon>Enterococcaceae</taxon>
        <taxon>Enterococcus</taxon>
    </lineage>
</organism>
<comment type="caution">
    <text evidence="3">The sequence shown here is derived from an EMBL/GenBank/DDBJ whole genome shotgun (WGS) entry which is preliminary data.</text>
</comment>
<gene>
    <name evidence="3" type="ORF">HF857_09480</name>
</gene>
<evidence type="ECO:0000313" key="4">
    <source>
        <dbReference type="Proteomes" id="UP000588071"/>
    </source>
</evidence>
<name>A0A7X9NP90_9ENTE</name>
<evidence type="ECO:0000313" key="3">
    <source>
        <dbReference type="EMBL" id="NME50441.1"/>
    </source>
</evidence>
<accession>A0A7X9NP90</accession>
<dbReference type="RefSeq" id="WP_114975475.1">
    <property type="nucleotide sequence ID" value="NZ_JABAFV010000017.1"/>
</dbReference>
<dbReference type="EMBL" id="JABAFV010000017">
    <property type="protein sequence ID" value="NME50441.1"/>
    <property type="molecule type" value="Genomic_DNA"/>
</dbReference>
<dbReference type="InterPro" id="IPR016090">
    <property type="entry name" value="PLA2-like_dom"/>
</dbReference>
<sequence>MTRTTITKLILTLLGGIFLFSTTFSKSVHAEENNESTQILKELYLSISEDYKAFWDDVDYYVEIDENNIPSLNIKEFIAHHTSDTAYDFAFQMHSISVDIKNNGLQNTVDKMNRWLFPIGAYGNYCGKGNKGWNKKPIDDLDSACREHDKCFKGFFKNNDKCNRDFIRKLLPIIQANPGTKKGIYAMAAAKLFSFNM</sequence>
<dbReference type="InterPro" id="IPR036444">
    <property type="entry name" value="PLipase_A2_dom_sf"/>
</dbReference>
<feature type="signal peptide" evidence="1">
    <location>
        <begin position="1"/>
        <end position="30"/>
    </location>
</feature>
<evidence type="ECO:0000256" key="1">
    <source>
        <dbReference type="SAM" id="SignalP"/>
    </source>
</evidence>
<dbReference type="Pfam" id="PF00068">
    <property type="entry name" value="Phospholip_A2_1"/>
    <property type="match status" value="1"/>
</dbReference>
<keyword evidence="1" id="KW-0732">Signal</keyword>
<protein>
    <submittedName>
        <fullName evidence="3">Phospholipase</fullName>
    </submittedName>
</protein>
<dbReference type="GO" id="GO:0004623">
    <property type="term" value="F:phospholipase A2 activity"/>
    <property type="evidence" value="ECO:0007669"/>
    <property type="project" value="InterPro"/>
</dbReference>
<dbReference type="GO" id="GO:0006644">
    <property type="term" value="P:phospholipid metabolic process"/>
    <property type="evidence" value="ECO:0007669"/>
    <property type="project" value="InterPro"/>
</dbReference>
<dbReference type="AlphaFoldDB" id="A0A7X9NP90"/>